<protein>
    <submittedName>
        <fullName evidence="3">Nodulation protein NOLW</fullName>
    </submittedName>
</protein>
<organism evidence="3 4">
    <name type="scientific">Mesorhizobium alhagi CCNWXJ12-2</name>
    <dbReference type="NCBI Taxonomy" id="1107882"/>
    <lineage>
        <taxon>Bacteria</taxon>
        <taxon>Pseudomonadati</taxon>
        <taxon>Pseudomonadota</taxon>
        <taxon>Alphaproteobacteria</taxon>
        <taxon>Hyphomicrobiales</taxon>
        <taxon>Phyllobacteriaceae</taxon>
        <taxon>Allomesorhizobium</taxon>
    </lineage>
</organism>
<dbReference type="InterPro" id="IPR038591">
    <property type="entry name" value="NolW-like_sf"/>
</dbReference>
<dbReference type="InterPro" id="IPR005644">
    <property type="entry name" value="NolW-like"/>
</dbReference>
<dbReference type="EMBL" id="AHAM01000206">
    <property type="protein sequence ID" value="EHK54556.1"/>
    <property type="molecule type" value="Genomic_DNA"/>
</dbReference>
<dbReference type="Pfam" id="PF03958">
    <property type="entry name" value="Secretin_N"/>
    <property type="match status" value="1"/>
</dbReference>
<evidence type="ECO:0000313" key="4">
    <source>
        <dbReference type="Proteomes" id="UP000003250"/>
    </source>
</evidence>
<feature type="domain" description="NolW-like" evidence="2">
    <location>
        <begin position="123"/>
        <end position="184"/>
    </location>
</feature>
<sequence length="239" mass="26339">MVYQDEMSRTLIRSIILHSLKGLLCVGFFLSGIHATLGVPLSLPSTPYTYTVLDQDLSAALQEFGSNLNIRVNISAEVKGRIRGRMPDLPPREFLDRLTKLYDLQWYYDGLVLYVSAAKEAQTRMLVLTSIRFDAFKAALDELNISDDRYVVRPAPGNGLVLVSGPPRFIALVEQTFNGLVAEAQARPHVAAAPTRESVLILFRGSSTMVVRDGRPEASYSSDVPQQDGVGGKPELSQK</sequence>
<evidence type="ECO:0000256" key="1">
    <source>
        <dbReference type="SAM" id="MobiDB-lite"/>
    </source>
</evidence>
<reference evidence="3 4" key="1">
    <citation type="journal article" date="2012" name="J. Bacteriol.">
        <title>Draft Genome Sequence of Mesorhizobium alhagi CCNWXJ12-2T, a Novel Salt-Resistant Species Isolated from the Desert of Northwestern China.</title>
        <authorList>
            <person name="Zhou M."/>
            <person name="Chen W."/>
            <person name="Chen H."/>
            <person name="Wei G."/>
        </authorList>
    </citation>
    <scope>NUCLEOTIDE SEQUENCE [LARGE SCALE GENOMIC DNA]</scope>
    <source>
        <strain evidence="3 4">CCNWXJ12-2</strain>
    </source>
</reference>
<dbReference type="Proteomes" id="UP000003250">
    <property type="component" value="Unassembled WGS sequence"/>
</dbReference>
<dbReference type="Gene3D" id="3.30.1370.120">
    <property type="match status" value="1"/>
</dbReference>
<dbReference type="PATRIC" id="fig|1107882.3.peg.4715"/>
<name>H0HXE5_9HYPH</name>
<feature type="region of interest" description="Disordered" evidence="1">
    <location>
        <begin position="214"/>
        <end position="239"/>
    </location>
</feature>
<keyword evidence="4" id="KW-1185">Reference proteome</keyword>
<dbReference type="Gene3D" id="3.55.50.30">
    <property type="match status" value="1"/>
</dbReference>
<accession>H0HXE5</accession>
<evidence type="ECO:0000259" key="2">
    <source>
        <dbReference type="Pfam" id="PF03958"/>
    </source>
</evidence>
<gene>
    <name evidence="3" type="ORF">MAXJ12_24322</name>
</gene>
<proteinExistence type="predicted"/>
<evidence type="ECO:0000313" key="3">
    <source>
        <dbReference type="EMBL" id="EHK54556.1"/>
    </source>
</evidence>
<dbReference type="AlphaFoldDB" id="H0HXE5"/>